<evidence type="ECO:0000313" key="10">
    <source>
        <dbReference type="Proteomes" id="UP000189761"/>
    </source>
</evidence>
<dbReference type="GeneID" id="79870442"/>
<keyword evidence="10" id="KW-1185">Reference proteome</keyword>
<sequence>MNTASVAKLLGVSHSTIQRWIKQLELEINRNDLGHFEFSDEDIAMFKQIQAEIQKGKLLHEINLPFKKVRKGKKTQSDQPTTNTLHEKLIQLEGQINGKADNVVSYQLLSHRREIEDLENEMIKLTNRIEQLEKKLFETQQQSQTDTQPVEFRERGKRKGFLKLFNILG</sequence>
<gene>
    <name evidence="8" type="primary">racA</name>
    <name evidence="9" type="ORF">BWZ43_09175</name>
</gene>
<evidence type="ECO:0000313" key="9">
    <source>
        <dbReference type="EMBL" id="OOP68691.1"/>
    </source>
</evidence>
<evidence type="ECO:0000256" key="4">
    <source>
        <dbReference type="ARBA" id="ARBA00022969"/>
    </source>
</evidence>
<comment type="similarity">
    <text evidence="8">Belongs to the RacA family.</text>
</comment>
<accession>A0A8E2I8G3</accession>
<dbReference type="InterPro" id="IPR000551">
    <property type="entry name" value="MerR-type_HTH_dom"/>
</dbReference>
<keyword evidence="6 8" id="KW-0238">DNA-binding</keyword>
<organism evidence="9 10">
    <name type="scientific">Heyndrickxia oleronia</name>
    <dbReference type="NCBI Taxonomy" id="38875"/>
    <lineage>
        <taxon>Bacteria</taxon>
        <taxon>Bacillati</taxon>
        <taxon>Bacillota</taxon>
        <taxon>Bacilli</taxon>
        <taxon>Bacillales</taxon>
        <taxon>Bacillaceae</taxon>
        <taxon>Heyndrickxia</taxon>
    </lineage>
</organism>
<name>A0A8E2I8G3_9BACI</name>
<evidence type="ECO:0000256" key="7">
    <source>
        <dbReference type="ARBA" id="ARBA00023306"/>
    </source>
</evidence>
<comment type="caution">
    <text evidence="9">The sequence shown here is derived from an EMBL/GenBank/DDBJ whole genome shotgun (WGS) entry which is preliminary data.</text>
</comment>
<dbReference type="Pfam" id="PF13411">
    <property type="entry name" value="MerR_1"/>
    <property type="match status" value="1"/>
</dbReference>
<dbReference type="SUPFAM" id="SSF46955">
    <property type="entry name" value="Putative DNA-binding domain"/>
    <property type="match status" value="1"/>
</dbReference>
<dbReference type="InterPro" id="IPR023522">
    <property type="entry name" value="Chrosome_anchoring_RacA"/>
</dbReference>
<dbReference type="InterPro" id="IPR009061">
    <property type="entry name" value="DNA-bd_dom_put_sf"/>
</dbReference>
<keyword evidence="3 8" id="KW-0159">Chromosome partition</keyword>
<dbReference type="GO" id="GO:0005737">
    <property type="term" value="C:cytoplasm"/>
    <property type="evidence" value="ECO:0007669"/>
    <property type="project" value="UniProtKB-SubCell"/>
</dbReference>
<dbReference type="GO" id="GO:0007059">
    <property type="term" value="P:chromosome segregation"/>
    <property type="evidence" value="ECO:0007669"/>
    <property type="project" value="UniProtKB-UniRule"/>
</dbReference>
<dbReference type="RefSeq" id="WP_058004514.1">
    <property type="nucleotide sequence ID" value="NZ_BOQX01000012.1"/>
</dbReference>
<dbReference type="GO" id="GO:0030261">
    <property type="term" value="P:chromosome condensation"/>
    <property type="evidence" value="ECO:0007669"/>
    <property type="project" value="UniProtKB-UniRule"/>
</dbReference>
<evidence type="ECO:0000256" key="3">
    <source>
        <dbReference type="ARBA" id="ARBA00022829"/>
    </source>
</evidence>
<evidence type="ECO:0000256" key="8">
    <source>
        <dbReference type="HAMAP-Rule" id="MF_01170"/>
    </source>
</evidence>
<dbReference type="Gene3D" id="1.10.1660.10">
    <property type="match status" value="1"/>
</dbReference>
<dbReference type="AlphaFoldDB" id="A0A8E2I8G3"/>
<keyword evidence="5 8" id="KW-0175">Coiled coil</keyword>
<dbReference type="GO" id="GO:0030435">
    <property type="term" value="P:sporulation resulting in formation of a cellular spore"/>
    <property type="evidence" value="ECO:0007669"/>
    <property type="project" value="UniProtKB-UniRule"/>
</dbReference>
<feature type="DNA-binding region" description="H-T-H motif" evidence="8">
    <location>
        <begin position="3"/>
        <end position="23"/>
    </location>
</feature>
<proteinExistence type="inferred from homology"/>
<dbReference type="Proteomes" id="UP000189761">
    <property type="component" value="Unassembled WGS sequence"/>
</dbReference>
<comment type="function">
    <text evidence="8">Required for the formation of axial filaments and for anchoring the origin regions at the cell poles in sporulating cells, thus ensuring proper chromosome segregation in the prespore. Binds in a dispersed manner throughout the chromosome but preferentially to sites clustered in the origin portion of the chromosome, causing condensation of the chromosome and its remodeling into an elongated, anchored structure.</text>
</comment>
<dbReference type="EMBL" id="MTLA01000087">
    <property type="protein sequence ID" value="OOP68691.1"/>
    <property type="molecule type" value="Genomic_DNA"/>
</dbReference>
<dbReference type="HAMAP" id="MF_01170">
    <property type="entry name" value="RacA"/>
    <property type="match status" value="1"/>
</dbReference>
<comment type="subcellular location">
    <subcellularLocation>
        <location evidence="8">Cytoplasm</location>
    </subcellularLocation>
    <text evidence="8">Localizes to cell poles and nucleoid.</text>
</comment>
<keyword evidence="1 8" id="KW-0963">Cytoplasm</keyword>
<keyword evidence="7 8" id="KW-0131">Cell cycle</keyword>
<protein>
    <recommendedName>
        <fullName evidence="8">Chromosome-anchoring protein RacA</fullName>
    </recommendedName>
</protein>
<keyword evidence="4 8" id="KW-0749">Sporulation</keyword>
<reference evidence="9 10" key="1">
    <citation type="submission" date="2017-01" db="EMBL/GenBank/DDBJ databases">
        <title>Draft genome sequence of Bacillus oleronius.</title>
        <authorList>
            <person name="Allam M."/>
        </authorList>
    </citation>
    <scope>NUCLEOTIDE SEQUENCE [LARGE SCALE GENOMIC DNA]</scope>
    <source>
        <strain evidence="9 10">DSM 9356</strain>
    </source>
</reference>
<dbReference type="GO" id="GO:0003690">
    <property type="term" value="F:double-stranded DNA binding"/>
    <property type="evidence" value="ECO:0007669"/>
    <property type="project" value="UniProtKB-UniRule"/>
</dbReference>
<feature type="coiled-coil region" evidence="8">
    <location>
        <begin position="108"/>
        <end position="142"/>
    </location>
</feature>
<evidence type="ECO:0000256" key="1">
    <source>
        <dbReference type="ARBA" id="ARBA00022490"/>
    </source>
</evidence>
<dbReference type="GO" id="GO:0006355">
    <property type="term" value="P:regulation of DNA-templated transcription"/>
    <property type="evidence" value="ECO:0007669"/>
    <property type="project" value="InterPro"/>
</dbReference>
<keyword evidence="2 8" id="KW-0132">Cell division</keyword>
<evidence type="ECO:0000256" key="2">
    <source>
        <dbReference type="ARBA" id="ARBA00022618"/>
    </source>
</evidence>
<evidence type="ECO:0000256" key="6">
    <source>
        <dbReference type="ARBA" id="ARBA00023125"/>
    </source>
</evidence>
<dbReference type="GO" id="GO:0008356">
    <property type="term" value="P:asymmetric cell division"/>
    <property type="evidence" value="ECO:0007669"/>
    <property type="project" value="UniProtKB-UniRule"/>
</dbReference>
<evidence type="ECO:0000256" key="5">
    <source>
        <dbReference type="ARBA" id="ARBA00023054"/>
    </source>
</evidence>